<protein>
    <recommendedName>
        <fullName evidence="6">Ankyrin</fullName>
    </recommendedName>
</protein>
<dbReference type="PANTHER" id="PTHR24198">
    <property type="entry name" value="ANKYRIN REPEAT AND PROTEIN KINASE DOMAIN-CONTAINING PROTEIN"/>
    <property type="match status" value="1"/>
</dbReference>
<keyword evidence="1" id="KW-0677">Repeat</keyword>
<dbReference type="AlphaFoldDB" id="A0A9W9PY17"/>
<name>A0A9W9PY17_9EURO</name>
<keyword evidence="2 3" id="KW-0040">ANK repeat</keyword>
<gene>
    <name evidence="4" type="ORF">N7476_004738</name>
</gene>
<dbReference type="InterPro" id="IPR002110">
    <property type="entry name" value="Ankyrin_rpt"/>
</dbReference>
<dbReference type="Proteomes" id="UP001147746">
    <property type="component" value="Unassembled WGS sequence"/>
</dbReference>
<evidence type="ECO:0008006" key="6">
    <source>
        <dbReference type="Google" id="ProtNLM"/>
    </source>
</evidence>
<dbReference type="PROSITE" id="PS50297">
    <property type="entry name" value="ANK_REP_REGION"/>
    <property type="match status" value="1"/>
</dbReference>
<dbReference type="SUPFAM" id="SSF48403">
    <property type="entry name" value="Ankyrin repeat"/>
    <property type="match status" value="1"/>
</dbReference>
<reference evidence="4" key="2">
    <citation type="journal article" date="2023" name="IMA Fungus">
        <title>Comparative genomic study of the Penicillium genus elucidates a diverse pangenome and 15 lateral gene transfer events.</title>
        <authorList>
            <person name="Petersen C."/>
            <person name="Sorensen T."/>
            <person name="Nielsen M.R."/>
            <person name="Sondergaard T.E."/>
            <person name="Sorensen J.L."/>
            <person name="Fitzpatrick D.A."/>
            <person name="Frisvad J.C."/>
            <person name="Nielsen K.L."/>
        </authorList>
    </citation>
    <scope>NUCLEOTIDE SEQUENCE</scope>
    <source>
        <strain evidence="4">IBT 21472</strain>
    </source>
</reference>
<comment type="caution">
    <text evidence="4">The sequence shown here is derived from an EMBL/GenBank/DDBJ whole genome shotgun (WGS) entry which is preliminary data.</text>
</comment>
<dbReference type="Pfam" id="PF12796">
    <property type="entry name" value="Ank_2"/>
    <property type="match status" value="4"/>
</dbReference>
<evidence type="ECO:0000313" key="4">
    <source>
        <dbReference type="EMBL" id="KAJ5318318.1"/>
    </source>
</evidence>
<sequence>RDGRLDIATRLLSTYKVDVNAKYAGYTSLLLAVKQRDLEAVELLLKSDTIDVHCRNISGQTPLLYSVTHGSIAIFERLMRHNMIKINDQDKKGVAPITAALSHNQGVIFQTLLFDPRTNVNIKDWRGQTPLHMAVRMNNNGAIQMLVKHPEVLVNCVDNNGDTPLLLALKHYNHFQAIRNVESLVYGHRVDLHWKDRDGRTAIWYAVDLNDEVLLRMFLKEGNLGQTKVELNEVDEFGTTPLARASQRGYLPTMKILFDQPGICINAPTQFAISPLLAACRAGKKSAVELLLRQGSTNIDQTDLDGNSALQVAINAKQFDIAGILAARRDSTSSDGEFGLFERVLFAEDLDLNLVDDQGRTPLWWAADYGNLKAVKLLCAQKGVKKRTKDVHGITVYVIAKRHGHVDILKFWRAP</sequence>
<feature type="non-terminal residue" evidence="4">
    <location>
        <position position="415"/>
    </location>
</feature>
<feature type="repeat" description="ANK" evidence="3">
    <location>
        <begin position="126"/>
        <end position="149"/>
    </location>
</feature>
<evidence type="ECO:0000256" key="1">
    <source>
        <dbReference type="ARBA" id="ARBA00022737"/>
    </source>
</evidence>
<dbReference type="PANTHER" id="PTHR24198:SF165">
    <property type="entry name" value="ANKYRIN REPEAT-CONTAINING PROTEIN-RELATED"/>
    <property type="match status" value="1"/>
</dbReference>
<accession>A0A9W9PY17</accession>
<evidence type="ECO:0000256" key="2">
    <source>
        <dbReference type="ARBA" id="ARBA00023043"/>
    </source>
</evidence>
<proteinExistence type="predicted"/>
<organism evidence="4 5">
    <name type="scientific">Penicillium atrosanguineum</name>
    <dbReference type="NCBI Taxonomy" id="1132637"/>
    <lineage>
        <taxon>Eukaryota</taxon>
        <taxon>Fungi</taxon>
        <taxon>Dikarya</taxon>
        <taxon>Ascomycota</taxon>
        <taxon>Pezizomycotina</taxon>
        <taxon>Eurotiomycetes</taxon>
        <taxon>Eurotiomycetidae</taxon>
        <taxon>Eurotiales</taxon>
        <taxon>Aspergillaceae</taxon>
        <taxon>Penicillium</taxon>
    </lineage>
</organism>
<dbReference type="Pfam" id="PF13637">
    <property type="entry name" value="Ank_4"/>
    <property type="match status" value="1"/>
</dbReference>
<dbReference type="PROSITE" id="PS50088">
    <property type="entry name" value="ANK_REPEAT"/>
    <property type="match status" value="1"/>
</dbReference>
<dbReference type="EMBL" id="JAPZBO010000004">
    <property type="protein sequence ID" value="KAJ5318318.1"/>
    <property type="molecule type" value="Genomic_DNA"/>
</dbReference>
<evidence type="ECO:0000256" key="3">
    <source>
        <dbReference type="PROSITE-ProRule" id="PRU00023"/>
    </source>
</evidence>
<dbReference type="InterPro" id="IPR036770">
    <property type="entry name" value="Ankyrin_rpt-contain_sf"/>
</dbReference>
<keyword evidence="5" id="KW-1185">Reference proteome</keyword>
<evidence type="ECO:0000313" key="5">
    <source>
        <dbReference type="Proteomes" id="UP001147746"/>
    </source>
</evidence>
<dbReference type="Gene3D" id="1.25.40.20">
    <property type="entry name" value="Ankyrin repeat-containing domain"/>
    <property type="match status" value="3"/>
</dbReference>
<dbReference type="SMART" id="SM00248">
    <property type="entry name" value="ANK"/>
    <property type="match status" value="10"/>
</dbReference>
<reference evidence="4" key="1">
    <citation type="submission" date="2022-12" db="EMBL/GenBank/DDBJ databases">
        <authorList>
            <person name="Petersen C."/>
        </authorList>
    </citation>
    <scope>NUCLEOTIDE SEQUENCE</scope>
    <source>
        <strain evidence="4">IBT 21472</strain>
    </source>
</reference>